<dbReference type="PANTHER" id="PTHR10209:SF859">
    <property type="entry name" value="OS03G0690500 PROTEIN"/>
    <property type="match status" value="1"/>
</dbReference>
<evidence type="ECO:0000256" key="4">
    <source>
        <dbReference type="SAM" id="MobiDB-lite"/>
    </source>
</evidence>
<feature type="compositionally biased region" description="Polar residues" evidence="4">
    <location>
        <begin position="109"/>
        <end position="121"/>
    </location>
</feature>
<evidence type="ECO:0000313" key="7">
    <source>
        <dbReference type="EMBL" id="KAL2509994.1"/>
    </source>
</evidence>
<feature type="domain" description="Non-haem dioxygenase N-terminal" evidence="5">
    <location>
        <begin position="64"/>
        <end position="144"/>
    </location>
</feature>
<evidence type="ECO:0000313" key="6">
    <source>
        <dbReference type="EMBL" id="KAL2509878.1"/>
    </source>
</evidence>
<evidence type="ECO:0000256" key="1">
    <source>
        <dbReference type="ARBA" id="ARBA00022723"/>
    </source>
</evidence>
<proteinExistence type="predicted"/>
<dbReference type="GO" id="GO:0016706">
    <property type="term" value="F:2-oxoglutarate-dependent dioxygenase activity"/>
    <property type="evidence" value="ECO:0007669"/>
    <property type="project" value="UniProtKB-ARBA"/>
</dbReference>
<evidence type="ECO:0000259" key="5">
    <source>
        <dbReference type="Pfam" id="PF14226"/>
    </source>
</evidence>
<keyword evidence="2" id="KW-0560">Oxidoreductase</keyword>
<evidence type="ECO:0000256" key="2">
    <source>
        <dbReference type="ARBA" id="ARBA00023002"/>
    </source>
</evidence>
<feature type="compositionally biased region" description="Polar residues" evidence="4">
    <location>
        <begin position="133"/>
        <end position="143"/>
    </location>
</feature>
<keyword evidence="3" id="KW-0408">Iron</keyword>
<organism evidence="6 8">
    <name type="scientific">Forsythia ovata</name>
    <dbReference type="NCBI Taxonomy" id="205694"/>
    <lineage>
        <taxon>Eukaryota</taxon>
        <taxon>Viridiplantae</taxon>
        <taxon>Streptophyta</taxon>
        <taxon>Embryophyta</taxon>
        <taxon>Tracheophyta</taxon>
        <taxon>Spermatophyta</taxon>
        <taxon>Magnoliopsida</taxon>
        <taxon>eudicotyledons</taxon>
        <taxon>Gunneridae</taxon>
        <taxon>Pentapetalae</taxon>
        <taxon>asterids</taxon>
        <taxon>lamiids</taxon>
        <taxon>Lamiales</taxon>
        <taxon>Oleaceae</taxon>
        <taxon>Forsythieae</taxon>
        <taxon>Forsythia</taxon>
    </lineage>
</organism>
<dbReference type="SUPFAM" id="SSF51197">
    <property type="entry name" value="Clavaminate synthase-like"/>
    <property type="match status" value="1"/>
</dbReference>
<keyword evidence="8" id="KW-1185">Reference proteome</keyword>
<gene>
    <name evidence="6" type="ORF">Fot_33525</name>
    <name evidence="7" type="ORF">Fot_33641</name>
</gene>
<dbReference type="EMBL" id="JBFOLJ010000009">
    <property type="protein sequence ID" value="KAL2509878.1"/>
    <property type="molecule type" value="Genomic_DNA"/>
</dbReference>
<evidence type="ECO:0000256" key="3">
    <source>
        <dbReference type="ARBA" id="ARBA00023004"/>
    </source>
</evidence>
<dbReference type="Pfam" id="PF14226">
    <property type="entry name" value="DIOX_N"/>
    <property type="match status" value="1"/>
</dbReference>
<dbReference type="InterPro" id="IPR027443">
    <property type="entry name" value="IPNS-like_sf"/>
</dbReference>
<sequence length="154" mass="17475">MESENKSETKPYDRLSELKSFDETKSDVKGLADSGITKVPHIFIQLQDSPDRVTTTPRNIGLSIPIIDLDGVDKDPIKYKEIVDKIRDASETWGFFPLVNHGIPESDMENMQFSRTNVVESTSKENKKRNHSDNGPNRGNNLSGKKFKYNFEKA</sequence>
<name>A0ABD1TAW1_9LAMI</name>
<dbReference type="Gene3D" id="2.60.120.330">
    <property type="entry name" value="B-lactam Antibiotic, Isopenicillin N Synthase, Chain"/>
    <property type="match status" value="1"/>
</dbReference>
<feature type="region of interest" description="Disordered" evidence="4">
    <location>
        <begin position="105"/>
        <end position="154"/>
    </location>
</feature>
<dbReference type="InterPro" id="IPR026992">
    <property type="entry name" value="DIOX_N"/>
</dbReference>
<dbReference type="Proteomes" id="UP001604277">
    <property type="component" value="Unassembled WGS sequence"/>
</dbReference>
<evidence type="ECO:0000313" key="8">
    <source>
        <dbReference type="Proteomes" id="UP001604277"/>
    </source>
</evidence>
<dbReference type="PANTHER" id="PTHR10209">
    <property type="entry name" value="OXIDOREDUCTASE, 2OG-FE II OXYGENASE FAMILY PROTEIN"/>
    <property type="match status" value="1"/>
</dbReference>
<reference evidence="8" key="1">
    <citation type="submission" date="2024-07" db="EMBL/GenBank/DDBJ databases">
        <title>Two chromosome-level genome assemblies of Korean endemic species Abeliophyllum distichum and Forsythia ovata (Oleaceae).</title>
        <authorList>
            <person name="Jang H."/>
        </authorList>
    </citation>
    <scope>NUCLEOTIDE SEQUENCE [LARGE SCALE GENOMIC DNA]</scope>
</reference>
<comment type="caution">
    <text evidence="6">The sequence shown here is derived from an EMBL/GenBank/DDBJ whole genome shotgun (WGS) entry which is preliminary data.</text>
</comment>
<dbReference type="EMBL" id="JBFOLJ010000009">
    <property type="protein sequence ID" value="KAL2509994.1"/>
    <property type="molecule type" value="Genomic_DNA"/>
</dbReference>
<keyword evidence="1" id="KW-0479">Metal-binding</keyword>
<dbReference type="GO" id="GO:0046872">
    <property type="term" value="F:metal ion binding"/>
    <property type="evidence" value="ECO:0007669"/>
    <property type="project" value="UniProtKB-KW"/>
</dbReference>
<protein>
    <submittedName>
        <fullName evidence="6">1-aminocyclopropane-1-carboxylate oxidase-like protein 5</fullName>
    </submittedName>
</protein>
<reference evidence="6" key="2">
    <citation type="submission" date="2024-07" db="EMBL/GenBank/DDBJ databases">
        <title>Two chromosome-level genome assemblies of Korean endemic species Abeliophyllum distichum and Forsythia ovata (Oleaceae).</title>
        <authorList>
            <person name="Mun J.H."/>
        </authorList>
    </citation>
    <scope>NUCLEOTIDE SEQUENCE</scope>
    <source>
        <strain evidence="6">KNKB202402200001</strain>
        <tissue evidence="6">Leaf</tissue>
    </source>
</reference>
<accession>A0ABD1TAW1</accession>
<dbReference type="AlphaFoldDB" id="A0ABD1TAW1"/>